<dbReference type="OrthoDB" id="31543at2157"/>
<accession>L0HEN8</accession>
<dbReference type="EMBL" id="CP003167">
    <property type="protein sequence ID" value="AGB01778.1"/>
    <property type="molecule type" value="Genomic_DNA"/>
</dbReference>
<evidence type="ECO:0000313" key="12">
    <source>
        <dbReference type="Proteomes" id="UP000010824"/>
    </source>
</evidence>
<evidence type="ECO:0000256" key="7">
    <source>
        <dbReference type="SAM" id="Phobius"/>
    </source>
</evidence>
<feature type="transmembrane region" description="Helical" evidence="7">
    <location>
        <begin position="83"/>
        <end position="104"/>
    </location>
</feature>
<dbReference type="Proteomes" id="UP000010824">
    <property type="component" value="Chromosome"/>
</dbReference>
<feature type="transmembrane region" description="Helical" evidence="7">
    <location>
        <begin position="6"/>
        <end position="29"/>
    </location>
</feature>
<keyword evidence="6 7" id="KW-0472">Membrane</keyword>
<dbReference type="GO" id="GO:0008381">
    <property type="term" value="F:mechanosensitive monoatomic ion channel activity"/>
    <property type="evidence" value="ECO:0007669"/>
    <property type="project" value="InterPro"/>
</dbReference>
<comment type="subcellular location">
    <subcellularLocation>
        <location evidence="1">Cell membrane</location>
        <topology evidence="1">Multi-pass membrane protein</topology>
    </subcellularLocation>
</comment>
<dbReference type="SUPFAM" id="SSF82861">
    <property type="entry name" value="Mechanosensitive channel protein MscS (YggB), transmembrane region"/>
    <property type="match status" value="1"/>
</dbReference>
<keyword evidence="5 7" id="KW-1133">Transmembrane helix</keyword>
<dbReference type="AlphaFoldDB" id="L0HEN8"/>
<dbReference type="PANTHER" id="PTHR30221">
    <property type="entry name" value="SMALL-CONDUCTANCE MECHANOSENSITIVE CHANNEL"/>
    <property type="match status" value="1"/>
</dbReference>
<feature type="domain" description="Mechanosensitive ion channel MscS" evidence="8">
    <location>
        <begin position="170"/>
        <end position="236"/>
    </location>
</feature>
<dbReference type="KEGG" id="mfo:Metfor_0718"/>
<dbReference type="Gene3D" id="1.10.287.1260">
    <property type="match status" value="1"/>
</dbReference>
<dbReference type="HOGENOM" id="CLU_037945_0_1_2"/>
<evidence type="ECO:0000256" key="2">
    <source>
        <dbReference type="ARBA" id="ARBA00008017"/>
    </source>
</evidence>
<dbReference type="Pfam" id="PF21088">
    <property type="entry name" value="MS_channel_1st"/>
    <property type="match status" value="1"/>
</dbReference>
<dbReference type="Pfam" id="PF21082">
    <property type="entry name" value="MS_channel_3rd"/>
    <property type="match status" value="1"/>
</dbReference>
<dbReference type="InterPro" id="IPR023408">
    <property type="entry name" value="MscS_beta-dom_sf"/>
</dbReference>
<dbReference type="InParanoid" id="L0HEN8"/>
<dbReference type="InterPro" id="IPR049278">
    <property type="entry name" value="MS_channel_C"/>
</dbReference>
<feature type="transmembrane region" description="Helical" evidence="7">
    <location>
        <begin position="43"/>
        <end position="63"/>
    </location>
</feature>
<dbReference type="InterPro" id="IPR006685">
    <property type="entry name" value="MscS_channel_2nd"/>
</dbReference>
<dbReference type="InterPro" id="IPR049142">
    <property type="entry name" value="MS_channel_1st"/>
</dbReference>
<dbReference type="GO" id="GO:0005886">
    <property type="term" value="C:plasma membrane"/>
    <property type="evidence" value="ECO:0007669"/>
    <property type="project" value="UniProtKB-SubCell"/>
</dbReference>
<dbReference type="FunCoup" id="L0HEN8">
    <property type="interactions" value="13"/>
</dbReference>
<reference evidence="12" key="1">
    <citation type="submission" date="2011-12" db="EMBL/GenBank/DDBJ databases">
        <title>Complete sequence of Methanoregula formicicum SMSP.</title>
        <authorList>
            <person name="Lucas S."/>
            <person name="Han J."/>
            <person name="Lapidus A."/>
            <person name="Cheng J.-F."/>
            <person name="Goodwin L."/>
            <person name="Pitluck S."/>
            <person name="Peters L."/>
            <person name="Ovchinnikova G."/>
            <person name="Teshima H."/>
            <person name="Detter J.C."/>
            <person name="Han C."/>
            <person name="Tapia R."/>
            <person name="Land M."/>
            <person name="Hauser L."/>
            <person name="Kyrpides N."/>
            <person name="Ivanova N."/>
            <person name="Pagani I."/>
            <person name="Imachi H."/>
            <person name="Tamaki H."/>
            <person name="Sekiguchi Y."/>
            <person name="Kamagata Y."/>
            <person name="Cadillo-Quiroz H."/>
            <person name="Zinder S."/>
            <person name="Liu W.-T."/>
            <person name="Woyke T."/>
        </authorList>
    </citation>
    <scope>NUCLEOTIDE SEQUENCE [LARGE SCALE GENOMIC DNA]</scope>
    <source>
        <strain evidence="12">DSM 22288 / NBRC 105244 / SMSP</strain>
    </source>
</reference>
<dbReference type="eggNOG" id="arCOG01568">
    <property type="taxonomic scope" value="Archaea"/>
</dbReference>
<evidence type="ECO:0000256" key="5">
    <source>
        <dbReference type="ARBA" id="ARBA00022989"/>
    </source>
</evidence>
<evidence type="ECO:0000256" key="3">
    <source>
        <dbReference type="ARBA" id="ARBA00022475"/>
    </source>
</evidence>
<dbReference type="SUPFAM" id="SSF50182">
    <property type="entry name" value="Sm-like ribonucleoproteins"/>
    <property type="match status" value="1"/>
</dbReference>
<protein>
    <submittedName>
        <fullName evidence="11">Small-conductance mechanosensitive channel</fullName>
    </submittedName>
</protein>
<dbReference type="SUPFAM" id="SSF82689">
    <property type="entry name" value="Mechanosensitive channel protein MscS (YggB), C-terminal domain"/>
    <property type="match status" value="1"/>
</dbReference>
<dbReference type="Pfam" id="PF00924">
    <property type="entry name" value="MS_channel_2nd"/>
    <property type="match status" value="1"/>
</dbReference>
<reference evidence="11 12" key="2">
    <citation type="journal article" date="2014" name="Genome Announc.">
        <title>Complete Genome Sequence of Methanoregula formicica SMSPT, a Mesophilic Hydrogenotrophic Methanogen Isolated from a Methanogenic Upflow Anaerobic Sludge Blanket Reactor.</title>
        <authorList>
            <person name="Yamamoto K."/>
            <person name="Tamaki H."/>
            <person name="Cadillo-Quiroz H."/>
            <person name="Imachi H."/>
            <person name="Kyrpides N."/>
            <person name="Woyke T."/>
            <person name="Goodwin L."/>
            <person name="Zinder S.H."/>
            <person name="Kamagata Y."/>
            <person name="Liu W.T."/>
        </authorList>
    </citation>
    <scope>NUCLEOTIDE SEQUENCE [LARGE SCALE GENOMIC DNA]</scope>
    <source>
        <strain evidence="12">DSM 22288 / NBRC 105244 / SMSP</strain>
    </source>
</reference>
<name>L0HEN8_METFS</name>
<organism evidence="11 12">
    <name type="scientific">Methanoregula formicica (strain DSM 22288 / NBRC 105244 / SMSP)</name>
    <dbReference type="NCBI Taxonomy" id="593750"/>
    <lineage>
        <taxon>Archaea</taxon>
        <taxon>Methanobacteriati</taxon>
        <taxon>Methanobacteriota</taxon>
        <taxon>Stenosarchaea group</taxon>
        <taxon>Methanomicrobia</taxon>
        <taxon>Methanomicrobiales</taxon>
        <taxon>Methanoregulaceae</taxon>
        <taxon>Methanoregula</taxon>
    </lineage>
</organism>
<evidence type="ECO:0000256" key="1">
    <source>
        <dbReference type="ARBA" id="ARBA00004651"/>
    </source>
</evidence>
<dbReference type="InterPro" id="IPR010920">
    <property type="entry name" value="LSM_dom_sf"/>
</dbReference>
<dbReference type="GeneID" id="14310031"/>
<dbReference type="InterPro" id="IPR011014">
    <property type="entry name" value="MscS_channel_TM-2"/>
</dbReference>
<dbReference type="Gene3D" id="2.30.30.60">
    <property type="match status" value="1"/>
</dbReference>
<evidence type="ECO:0000259" key="10">
    <source>
        <dbReference type="Pfam" id="PF21088"/>
    </source>
</evidence>
<evidence type="ECO:0000259" key="9">
    <source>
        <dbReference type="Pfam" id="PF21082"/>
    </source>
</evidence>
<evidence type="ECO:0000256" key="6">
    <source>
        <dbReference type="ARBA" id="ARBA00023136"/>
    </source>
</evidence>
<evidence type="ECO:0000259" key="8">
    <source>
        <dbReference type="Pfam" id="PF00924"/>
    </source>
</evidence>
<keyword evidence="12" id="KW-1185">Reference proteome</keyword>
<feature type="domain" description="Mechanosensitive ion channel MscS C-terminal" evidence="9">
    <location>
        <begin position="244"/>
        <end position="331"/>
    </location>
</feature>
<evidence type="ECO:0000256" key="4">
    <source>
        <dbReference type="ARBA" id="ARBA00022692"/>
    </source>
</evidence>
<dbReference type="RefSeq" id="WP_015284742.1">
    <property type="nucleotide sequence ID" value="NC_019943.1"/>
</dbReference>
<comment type="similarity">
    <text evidence="2">Belongs to the MscS (TC 1.A.23) family.</text>
</comment>
<dbReference type="STRING" id="593750.Metfor_0718"/>
<sequence precursor="true">MLENIIFAAITIVVGFVIAGIAWGIIWWLKKKAEQTTTHLDDIILNAVGTPLVIWIVLISIYIALTQYDIVPSTLGRFSTGQIINAVFILLAAWAVSVFLSNLIRTYGTLLAERTEADLDRIIQILLIIVKYVIWFVVFLILLHTFEIDITALLAAAGIAGIAVALAAQDIIGNFFAGIVIAFDKPFRLGDRVRIDTFFGDVVRLGARSTRIRTMDSQIVTIPNTTVTSNVVTNYSMPDTTLKVRIPFSVAYGTDMDKVTEILLSIARDAVEKTPWVLSEPAPAVFLREFGESALNGQLTLWINDFSLQWETEDWINREILSRFQREGIEMPFRQIDIRVRETKE</sequence>
<dbReference type="InterPro" id="IPR045275">
    <property type="entry name" value="MscS_archaea/bacteria_type"/>
</dbReference>
<keyword evidence="3" id="KW-1003">Cell membrane</keyword>
<feature type="domain" description="Mechanosensitive ion channel transmembrane helices 2/3" evidence="10">
    <location>
        <begin position="129"/>
        <end position="169"/>
    </location>
</feature>
<dbReference type="Gene3D" id="3.30.70.100">
    <property type="match status" value="1"/>
</dbReference>
<keyword evidence="4 7" id="KW-0812">Transmembrane</keyword>
<feature type="transmembrane region" description="Helical" evidence="7">
    <location>
        <begin position="152"/>
        <end position="183"/>
    </location>
</feature>
<dbReference type="InterPro" id="IPR011066">
    <property type="entry name" value="MscS_channel_C_sf"/>
</dbReference>
<feature type="transmembrane region" description="Helical" evidence="7">
    <location>
        <begin position="125"/>
        <end position="146"/>
    </location>
</feature>
<proteinExistence type="inferred from homology"/>
<gene>
    <name evidence="11" type="ordered locus">Metfor_0718</name>
</gene>
<evidence type="ECO:0000313" key="11">
    <source>
        <dbReference type="EMBL" id="AGB01778.1"/>
    </source>
</evidence>
<dbReference type="PANTHER" id="PTHR30221:SF1">
    <property type="entry name" value="SMALL-CONDUCTANCE MECHANOSENSITIVE CHANNEL"/>
    <property type="match status" value="1"/>
</dbReference>